<keyword evidence="10" id="KW-1185">Reference proteome</keyword>
<keyword evidence="5 6" id="KW-0472">Membrane</keyword>
<evidence type="ECO:0000256" key="6">
    <source>
        <dbReference type="SAM" id="Phobius"/>
    </source>
</evidence>
<evidence type="ECO:0000256" key="3">
    <source>
        <dbReference type="ARBA" id="ARBA00022692"/>
    </source>
</evidence>
<feature type="domain" description="SHOCT" evidence="7">
    <location>
        <begin position="90"/>
        <end position="117"/>
    </location>
</feature>
<evidence type="ECO:0000259" key="8">
    <source>
        <dbReference type="Pfam" id="PF13396"/>
    </source>
</evidence>
<evidence type="ECO:0000256" key="2">
    <source>
        <dbReference type="ARBA" id="ARBA00022475"/>
    </source>
</evidence>
<dbReference type="Pfam" id="PF13396">
    <property type="entry name" value="PLDc_N"/>
    <property type="match status" value="1"/>
</dbReference>
<dbReference type="EMBL" id="JACHGT010000018">
    <property type="protein sequence ID" value="MBB6038718.1"/>
    <property type="molecule type" value="Genomic_DNA"/>
</dbReference>
<feature type="transmembrane region" description="Helical" evidence="6">
    <location>
        <begin position="6"/>
        <end position="28"/>
    </location>
</feature>
<evidence type="ECO:0000313" key="10">
    <source>
        <dbReference type="Proteomes" id="UP000548476"/>
    </source>
</evidence>
<comment type="subcellular location">
    <subcellularLocation>
        <location evidence="1">Cell membrane</location>
        <topology evidence="1">Multi-pass membrane protein</topology>
    </subcellularLocation>
</comment>
<gene>
    <name evidence="9" type="ORF">HNR73_006604</name>
</gene>
<keyword evidence="4 6" id="KW-1133">Transmembrane helix</keyword>
<dbReference type="GO" id="GO:0005886">
    <property type="term" value="C:plasma membrane"/>
    <property type="evidence" value="ECO:0007669"/>
    <property type="project" value="UniProtKB-SubCell"/>
</dbReference>
<dbReference type="Proteomes" id="UP000548476">
    <property type="component" value="Unassembled WGS sequence"/>
</dbReference>
<evidence type="ECO:0008006" key="11">
    <source>
        <dbReference type="Google" id="ProtNLM"/>
    </source>
</evidence>
<dbReference type="InterPro" id="IPR027379">
    <property type="entry name" value="CLS_N"/>
</dbReference>
<dbReference type="AlphaFoldDB" id="A0A841FYB8"/>
<feature type="transmembrane region" description="Helical" evidence="6">
    <location>
        <begin position="40"/>
        <end position="59"/>
    </location>
</feature>
<sequence length="123" mass="13964">MSFWDFFWLLLIWLPLMMLWGFALVDIFRRDDLKGWLKALWVVVVILLPFLGTLIYLIVRPVGATPAERDAIDEGSRAFVAKYTPDNSAEQLRVLSDLHDRGKLTDAEFTAEKARVLGAAPTA</sequence>
<evidence type="ECO:0000256" key="1">
    <source>
        <dbReference type="ARBA" id="ARBA00004651"/>
    </source>
</evidence>
<feature type="domain" description="Cardiolipin synthase N-terminal" evidence="8">
    <location>
        <begin position="19"/>
        <end position="60"/>
    </location>
</feature>
<evidence type="ECO:0000313" key="9">
    <source>
        <dbReference type="EMBL" id="MBB6038718.1"/>
    </source>
</evidence>
<evidence type="ECO:0000256" key="4">
    <source>
        <dbReference type="ARBA" id="ARBA00022989"/>
    </source>
</evidence>
<accession>A0A841FYB8</accession>
<organism evidence="9 10">
    <name type="scientific">Phytomonospora endophytica</name>
    <dbReference type="NCBI Taxonomy" id="714109"/>
    <lineage>
        <taxon>Bacteria</taxon>
        <taxon>Bacillati</taxon>
        <taxon>Actinomycetota</taxon>
        <taxon>Actinomycetes</taxon>
        <taxon>Micromonosporales</taxon>
        <taxon>Micromonosporaceae</taxon>
        <taxon>Phytomonospora</taxon>
    </lineage>
</organism>
<name>A0A841FYB8_9ACTN</name>
<comment type="caution">
    <text evidence="9">The sequence shown here is derived from an EMBL/GenBank/DDBJ whole genome shotgun (WGS) entry which is preliminary data.</text>
</comment>
<proteinExistence type="predicted"/>
<dbReference type="Pfam" id="PF09851">
    <property type="entry name" value="SHOCT"/>
    <property type="match status" value="1"/>
</dbReference>
<evidence type="ECO:0000256" key="5">
    <source>
        <dbReference type="ARBA" id="ARBA00023136"/>
    </source>
</evidence>
<keyword evidence="3 6" id="KW-0812">Transmembrane</keyword>
<evidence type="ECO:0000259" key="7">
    <source>
        <dbReference type="Pfam" id="PF09851"/>
    </source>
</evidence>
<dbReference type="InterPro" id="IPR018649">
    <property type="entry name" value="SHOCT"/>
</dbReference>
<protein>
    <recommendedName>
        <fullName evidence="11">SHOCT domain-containing protein</fullName>
    </recommendedName>
</protein>
<keyword evidence="2" id="KW-1003">Cell membrane</keyword>
<dbReference type="RefSeq" id="WP_184791504.1">
    <property type="nucleotide sequence ID" value="NZ_BONT01000060.1"/>
</dbReference>
<reference evidence="9 10" key="1">
    <citation type="submission" date="2020-08" db="EMBL/GenBank/DDBJ databases">
        <title>Genomic Encyclopedia of Type Strains, Phase IV (KMG-IV): sequencing the most valuable type-strain genomes for metagenomic binning, comparative biology and taxonomic classification.</title>
        <authorList>
            <person name="Goeker M."/>
        </authorList>
    </citation>
    <scope>NUCLEOTIDE SEQUENCE [LARGE SCALE GENOMIC DNA]</scope>
    <source>
        <strain evidence="9 10">YIM 65646</strain>
    </source>
</reference>